<feature type="chain" id="PRO_5035796580" description="Ig-like domain-containing protein" evidence="2">
    <location>
        <begin position="24"/>
        <end position="267"/>
    </location>
</feature>
<dbReference type="Gene3D" id="2.60.40.10">
    <property type="entry name" value="Immunoglobulins"/>
    <property type="match status" value="1"/>
</dbReference>
<dbReference type="EMBL" id="JAERUA010000012">
    <property type="protein sequence ID" value="KAI1892172.1"/>
    <property type="molecule type" value="Genomic_DNA"/>
</dbReference>
<organism evidence="3 4">
    <name type="scientific">Albula goreensis</name>
    <dbReference type="NCBI Taxonomy" id="1534307"/>
    <lineage>
        <taxon>Eukaryota</taxon>
        <taxon>Metazoa</taxon>
        <taxon>Chordata</taxon>
        <taxon>Craniata</taxon>
        <taxon>Vertebrata</taxon>
        <taxon>Euteleostomi</taxon>
        <taxon>Actinopterygii</taxon>
        <taxon>Neopterygii</taxon>
        <taxon>Teleostei</taxon>
        <taxon>Albuliformes</taxon>
        <taxon>Albulidae</taxon>
        <taxon>Albula</taxon>
    </lineage>
</organism>
<feature type="signal peptide" evidence="2">
    <location>
        <begin position="1"/>
        <end position="23"/>
    </location>
</feature>
<keyword evidence="2" id="KW-0732">Signal</keyword>
<proteinExistence type="predicted"/>
<evidence type="ECO:0000313" key="3">
    <source>
        <dbReference type="EMBL" id="KAI1892172.1"/>
    </source>
</evidence>
<evidence type="ECO:0008006" key="5">
    <source>
        <dbReference type="Google" id="ProtNLM"/>
    </source>
</evidence>
<name>A0A8T3D7Y0_9TELE</name>
<dbReference type="SUPFAM" id="SSF48726">
    <property type="entry name" value="Immunoglobulin"/>
    <property type="match status" value="1"/>
</dbReference>
<dbReference type="Proteomes" id="UP000829720">
    <property type="component" value="Unassembled WGS sequence"/>
</dbReference>
<dbReference type="AlphaFoldDB" id="A0A8T3D7Y0"/>
<feature type="compositionally biased region" description="Acidic residues" evidence="1">
    <location>
        <begin position="223"/>
        <end position="234"/>
    </location>
</feature>
<dbReference type="InterPro" id="IPR013783">
    <property type="entry name" value="Ig-like_fold"/>
</dbReference>
<evidence type="ECO:0000313" key="4">
    <source>
        <dbReference type="Proteomes" id="UP000829720"/>
    </source>
</evidence>
<keyword evidence="4" id="KW-1185">Reference proteome</keyword>
<feature type="compositionally biased region" description="Acidic residues" evidence="1">
    <location>
        <begin position="246"/>
        <end position="256"/>
    </location>
</feature>
<evidence type="ECO:0000256" key="1">
    <source>
        <dbReference type="SAM" id="MobiDB-lite"/>
    </source>
</evidence>
<dbReference type="OrthoDB" id="8856486at2759"/>
<gene>
    <name evidence="3" type="ORF">AGOR_G00130530</name>
</gene>
<accession>A0A8T3D7Y0</accession>
<feature type="region of interest" description="Disordered" evidence="1">
    <location>
        <begin position="196"/>
        <end position="267"/>
    </location>
</feature>
<evidence type="ECO:0000256" key="2">
    <source>
        <dbReference type="SAM" id="SignalP"/>
    </source>
</evidence>
<sequence>MSCTSMLLLLSGQLCLFYMGCLAADPRSPGISLDPNISVVTLGHNVTITCNTQSLNGSVYLELNGERIAPDQQVLGEPIKFRFIVNSSHEGNYSCVLNATGSLFKSGVVIVKVDGEDKPVSHLVPIVAGSAGGAVVLLLSILGICVACKGKTRDDTVVLRTFQSQNVEQSEYLESEPDYMDTPSLGSGASYINVEVPGSGVVDSNGRPPSEESNASYVNVEIPAEEESEDDEGDYVNADTLATSGGDDDDDSESDYENSAYLKETGQ</sequence>
<reference evidence="3" key="1">
    <citation type="submission" date="2021-01" db="EMBL/GenBank/DDBJ databases">
        <authorList>
            <person name="Zahm M."/>
            <person name="Roques C."/>
            <person name="Cabau C."/>
            <person name="Klopp C."/>
            <person name="Donnadieu C."/>
            <person name="Jouanno E."/>
            <person name="Lampietro C."/>
            <person name="Louis A."/>
            <person name="Herpin A."/>
            <person name="Echchiki A."/>
            <person name="Berthelot C."/>
            <person name="Parey E."/>
            <person name="Roest-Crollius H."/>
            <person name="Braasch I."/>
            <person name="Postlethwait J."/>
            <person name="Bobe J."/>
            <person name="Montfort J."/>
            <person name="Bouchez O."/>
            <person name="Begum T."/>
            <person name="Mejri S."/>
            <person name="Adams A."/>
            <person name="Chen W.-J."/>
            <person name="Guiguen Y."/>
        </authorList>
    </citation>
    <scope>NUCLEOTIDE SEQUENCE</scope>
    <source>
        <tissue evidence="3">Blood</tissue>
    </source>
</reference>
<dbReference type="InterPro" id="IPR036179">
    <property type="entry name" value="Ig-like_dom_sf"/>
</dbReference>
<comment type="caution">
    <text evidence="3">The sequence shown here is derived from an EMBL/GenBank/DDBJ whole genome shotgun (WGS) entry which is preliminary data.</text>
</comment>
<protein>
    <recommendedName>
        <fullName evidence="5">Ig-like domain-containing protein</fullName>
    </recommendedName>
</protein>